<dbReference type="AlphaFoldDB" id="A0A7R9F0H4"/>
<sequence>MEQAALTSRKAECMLSSGRVEITSNKPSVVAGSQGVPDALQKCHSLSRELQQNQTELFSKIASLTQQLGNYDSQSSLQGVEDQLKAAPELVNVPRDLQALSNSVASFGSQIRDLDNSVTVIKDQSARLEEASKTFSLNITSLKSAVDKLSKLSQEPRPVSNTDTAEKEALTLWMNQMSVNVSLVNDTLNKKLQWVLEDQLKDHKLIEMLREGDQNVSARLTTLEVDCAKSSIQNVIQTNVSRLADLLSKSESRWRELSPQVSQLKNQYKQLEANETRLLAALQDIRLPVDFVPTPSQTVSSEEPQSFSERQLSSNSSTAQP</sequence>
<protein>
    <submittedName>
        <fullName evidence="2">Uncharacterized protein</fullName>
    </submittedName>
</protein>
<proteinExistence type="predicted"/>
<feature type="region of interest" description="Disordered" evidence="1">
    <location>
        <begin position="293"/>
        <end position="321"/>
    </location>
</feature>
<gene>
    <name evidence="2" type="ORF">TBIB3V08_LOCUS7123</name>
</gene>
<name>A0A7R9F0H4_9NEOP</name>
<reference evidence="2" key="1">
    <citation type="submission" date="2020-11" db="EMBL/GenBank/DDBJ databases">
        <authorList>
            <person name="Tran Van P."/>
        </authorList>
    </citation>
    <scope>NUCLEOTIDE SEQUENCE</scope>
</reference>
<feature type="compositionally biased region" description="Polar residues" evidence="1">
    <location>
        <begin position="294"/>
        <end position="321"/>
    </location>
</feature>
<evidence type="ECO:0000256" key="1">
    <source>
        <dbReference type="SAM" id="MobiDB-lite"/>
    </source>
</evidence>
<organism evidence="2">
    <name type="scientific">Timema bartmani</name>
    <dbReference type="NCBI Taxonomy" id="61472"/>
    <lineage>
        <taxon>Eukaryota</taxon>
        <taxon>Metazoa</taxon>
        <taxon>Ecdysozoa</taxon>
        <taxon>Arthropoda</taxon>
        <taxon>Hexapoda</taxon>
        <taxon>Insecta</taxon>
        <taxon>Pterygota</taxon>
        <taxon>Neoptera</taxon>
        <taxon>Polyneoptera</taxon>
        <taxon>Phasmatodea</taxon>
        <taxon>Timematodea</taxon>
        <taxon>Timematoidea</taxon>
        <taxon>Timematidae</taxon>
        <taxon>Timema</taxon>
    </lineage>
</organism>
<evidence type="ECO:0000313" key="2">
    <source>
        <dbReference type="EMBL" id="CAD7444757.1"/>
    </source>
</evidence>
<dbReference type="EMBL" id="OD566846">
    <property type="protein sequence ID" value="CAD7444757.1"/>
    <property type="molecule type" value="Genomic_DNA"/>
</dbReference>
<accession>A0A7R9F0H4</accession>